<feature type="transmembrane region" description="Helical" evidence="23">
    <location>
        <begin position="262"/>
        <end position="280"/>
    </location>
</feature>
<dbReference type="GO" id="GO:0008955">
    <property type="term" value="F:peptidoglycan glycosyltransferase activity"/>
    <property type="evidence" value="ECO:0007669"/>
    <property type="project" value="UniProtKB-EC"/>
</dbReference>
<evidence type="ECO:0000256" key="18">
    <source>
        <dbReference type="ARBA" id="ARBA00041418"/>
    </source>
</evidence>
<feature type="transmembrane region" description="Helical" evidence="23">
    <location>
        <begin position="78"/>
        <end position="97"/>
    </location>
</feature>
<evidence type="ECO:0000256" key="7">
    <source>
        <dbReference type="ARBA" id="ARBA00022692"/>
    </source>
</evidence>
<organism evidence="24 25">
    <name type="scientific">Proteiniclasticum aestuarii</name>
    <dbReference type="NCBI Taxonomy" id="2817862"/>
    <lineage>
        <taxon>Bacteria</taxon>
        <taxon>Bacillati</taxon>
        <taxon>Bacillota</taxon>
        <taxon>Clostridia</taxon>
        <taxon>Eubacteriales</taxon>
        <taxon>Clostridiaceae</taxon>
        <taxon>Proteiniclasticum</taxon>
    </lineage>
</organism>
<dbReference type="PROSITE" id="PS00428">
    <property type="entry name" value="FTSW_RODA_SPOVE"/>
    <property type="match status" value="1"/>
</dbReference>
<feature type="transmembrane region" description="Helical" evidence="23">
    <location>
        <begin position="292"/>
        <end position="313"/>
    </location>
</feature>
<name>A0A939H862_9CLOT</name>
<evidence type="ECO:0000313" key="25">
    <source>
        <dbReference type="Proteomes" id="UP000664218"/>
    </source>
</evidence>
<dbReference type="GO" id="GO:0032153">
    <property type="term" value="C:cell division site"/>
    <property type="evidence" value="ECO:0007669"/>
    <property type="project" value="TreeGrafter"/>
</dbReference>
<keyword evidence="3" id="KW-1003">Cell membrane</keyword>
<proteinExistence type="inferred from homology"/>
<dbReference type="InterPro" id="IPR001182">
    <property type="entry name" value="FtsW/RodA"/>
</dbReference>
<dbReference type="GO" id="GO:0008360">
    <property type="term" value="P:regulation of cell shape"/>
    <property type="evidence" value="ECO:0007669"/>
    <property type="project" value="UniProtKB-KW"/>
</dbReference>
<dbReference type="GO" id="GO:0015648">
    <property type="term" value="F:lipid-linked peptidoglycan transporter activity"/>
    <property type="evidence" value="ECO:0007669"/>
    <property type="project" value="TreeGrafter"/>
</dbReference>
<evidence type="ECO:0000256" key="9">
    <source>
        <dbReference type="ARBA" id="ARBA00022984"/>
    </source>
</evidence>
<feature type="transmembrane region" description="Helical" evidence="23">
    <location>
        <begin position="134"/>
        <end position="154"/>
    </location>
</feature>
<evidence type="ECO:0000256" key="6">
    <source>
        <dbReference type="ARBA" id="ARBA00022679"/>
    </source>
</evidence>
<keyword evidence="10 23" id="KW-1133">Transmembrane helix</keyword>
<evidence type="ECO:0000256" key="13">
    <source>
        <dbReference type="ARBA" id="ARBA00023316"/>
    </source>
</evidence>
<evidence type="ECO:0000256" key="23">
    <source>
        <dbReference type="SAM" id="Phobius"/>
    </source>
</evidence>
<dbReference type="PANTHER" id="PTHR30474">
    <property type="entry name" value="CELL CYCLE PROTEIN"/>
    <property type="match status" value="1"/>
</dbReference>
<evidence type="ECO:0000256" key="2">
    <source>
        <dbReference type="ARBA" id="ARBA00004752"/>
    </source>
</evidence>
<comment type="similarity">
    <text evidence="16">Belongs to the SEDS family. FtsW subfamily.</text>
</comment>
<evidence type="ECO:0000256" key="3">
    <source>
        <dbReference type="ARBA" id="ARBA00022475"/>
    </source>
</evidence>
<keyword evidence="9" id="KW-0573">Peptidoglycan synthesis</keyword>
<evidence type="ECO:0000256" key="11">
    <source>
        <dbReference type="ARBA" id="ARBA00023136"/>
    </source>
</evidence>
<evidence type="ECO:0000256" key="10">
    <source>
        <dbReference type="ARBA" id="ARBA00022989"/>
    </source>
</evidence>
<evidence type="ECO:0000256" key="16">
    <source>
        <dbReference type="ARBA" id="ARBA00038053"/>
    </source>
</evidence>
<comment type="subcellular location">
    <subcellularLocation>
        <location evidence="1">Cell membrane</location>
        <topology evidence="1">Multi-pass membrane protein</topology>
    </subcellularLocation>
</comment>
<dbReference type="InterPro" id="IPR013437">
    <property type="entry name" value="FtsW"/>
</dbReference>
<feature type="region of interest" description="Disordered" evidence="22">
    <location>
        <begin position="1"/>
        <end position="23"/>
    </location>
</feature>
<evidence type="ECO:0000256" key="12">
    <source>
        <dbReference type="ARBA" id="ARBA00023306"/>
    </source>
</evidence>
<protein>
    <recommendedName>
        <fullName evidence="17">Probable peptidoglycan glycosyltransferase FtsW</fullName>
        <ecNumber evidence="19">2.4.99.28</ecNumber>
    </recommendedName>
    <alternativeName>
        <fullName evidence="18">Cell division protein FtsW</fullName>
    </alternativeName>
    <alternativeName>
        <fullName evidence="15">Cell wall polymerase</fullName>
    </alternativeName>
    <alternativeName>
        <fullName evidence="14">Peptidoglycan polymerase</fullName>
    </alternativeName>
</protein>
<keyword evidence="7 23" id="KW-0812">Transmembrane</keyword>
<evidence type="ECO:0000256" key="22">
    <source>
        <dbReference type="SAM" id="MobiDB-lite"/>
    </source>
</evidence>
<keyword evidence="4" id="KW-0132">Cell division</keyword>
<dbReference type="RefSeq" id="WP_207598268.1">
    <property type="nucleotide sequence ID" value="NZ_JAFNJU010000001.1"/>
</dbReference>
<dbReference type="EMBL" id="JAFNJU010000001">
    <property type="protein sequence ID" value="MBO1263763.1"/>
    <property type="molecule type" value="Genomic_DNA"/>
</dbReference>
<evidence type="ECO:0000256" key="17">
    <source>
        <dbReference type="ARBA" id="ARBA00041185"/>
    </source>
</evidence>
<feature type="transmembrane region" description="Helical" evidence="23">
    <location>
        <begin position="364"/>
        <end position="386"/>
    </location>
</feature>
<evidence type="ECO:0000256" key="5">
    <source>
        <dbReference type="ARBA" id="ARBA00022676"/>
    </source>
</evidence>
<feature type="transmembrane region" description="Helical" evidence="23">
    <location>
        <begin position="38"/>
        <end position="58"/>
    </location>
</feature>
<evidence type="ECO:0000256" key="19">
    <source>
        <dbReference type="ARBA" id="ARBA00044770"/>
    </source>
</evidence>
<dbReference type="NCBIfam" id="TIGR02614">
    <property type="entry name" value="ftsW"/>
    <property type="match status" value="1"/>
</dbReference>
<dbReference type="GO" id="GO:0005886">
    <property type="term" value="C:plasma membrane"/>
    <property type="evidence" value="ECO:0007669"/>
    <property type="project" value="UniProtKB-SubCell"/>
</dbReference>
<keyword evidence="8" id="KW-0133">Cell shape</keyword>
<dbReference type="GO" id="GO:0051301">
    <property type="term" value="P:cell division"/>
    <property type="evidence" value="ECO:0007669"/>
    <property type="project" value="UniProtKB-KW"/>
</dbReference>
<evidence type="ECO:0000256" key="1">
    <source>
        <dbReference type="ARBA" id="ARBA00004651"/>
    </source>
</evidence>
<gene>
    <name evidence="24" type="primary">ftsW</name>
    <name evidence="24" type="ORF">J3A84_01730</name>
</gene>
<dbReference type="GO" id="GO:0009252">
    <property type="term" value="P:peptidoglycan biosynthetic process"/>
    <property type="evidence" value="ECO:0007669"/>
    <property type="project" value="UniProtKB-KW"/>
</dbReference>
<keyword evidence="25" id="KW-1185">Reference proteome</keyword>
<evidence type="ECO:0000313" key="24">
    <source>
        <dbReference type="EMBL" id="MBO1263763.1"/>
    </source>
</evidence>
<evidence type="ECO:0000256" key="21">
    <source>
        <dbReference type="ARBA" id="ARBA00049966"/>
    </source>
</evidence>
<comment type="pathway">
    <text evidence="2">Cell wall biogenesis; peptidoglycan biosynthesis.</text>
</comment>
<dbReference type="EC" id="2.4.99.28" evidence="19"/>
<dbReference type="GO" id="GO:0071555">
    <property type="term" value="P:cell wall organization"/>
    <property type="evidence" value="ECO:0007669"/>
    <property type="project" value="UniProtKB-KW"/>
</dbReference>
<accession>A0A939H862</accession>
<dbReference type="AlphaFoldDB" id="A0A939H862"/>
<comment type="function">
    <text evidence="21">Peptidoglycan polymerase that is essential for cell division.</text>
</comment>
<evidence type="ECO:0000256" key="8">
    <source>
        <dbReference type="ARBA" id="ARBA00022960"/>
    </source>
</evidence>
<keyword evidence="5" id="KW-0328">Glycosyltransferase</keyword>
<keyword evidence="13" id="KW-0961">Cell wall biogenesis/degradation</keyword>
<dbReference type="Pfam" id="PF01098">
    <property type="entry name" value="FTSW_RODA_SPOVE"/>
    <property type="match status" value="1"/>
</dbReference>
<feature type="transmembrane region" description="Helical" evidence="23">
    <location>
        <begin position="213"/>
        <end position="232"/>
    </location>
</feature>
<dbReference type="InterPro" id="IPR018365">
    <property type="entry name" value="Cell_cycle_FtsW-rel_CS"/>
</dbReference>
<dbReference type="PANTHER" id="PTHR30474:SF2">
    <property type="entry name" value="PEPTIDOGLYCAN GLYCOSYLTRANSFERASE FTSW-RELATED"/>
    <property type="match status" value="1"/>
</dbReference>
<keyword evidence="12" id="KW-0131">Cell cycle</keyword>
<evidence type="ECO:0000256" key="4">
    <source>
        <dbReference type="ARBA" id="ARBA00022618"/>
    </source>
</evidence>
<comment type="caution">
    <text evidence="24">The sequence shown here is derived from an EMBL/GenBank/DDBJ whole genome shotgun (WGS) entry which is preliminary data.</text>
</comment>
<feature type="transmembrane region" description="Helical" evidence="23">
    <location>
        <begin position="104"/>
        <end position="122"/>
    </location>
</feature>
<evidence type="ECO:0000256" key="15">
    <source>
        <dbReference type="ARBA" id="ARBA00033270"/>
    </source>
</evidence>
<feature type="transmembrane region" description="Helical" evidence="23">
    <location>
        <begin position="334"/>
        <end position="358"/>
    </location>
</feature>
<evidence type="ECO:0000256" key="20">
    <source>
        <dbReference type="ARBA" id="ARBA00049902"/>
    </source>
</evidence>
<feature type="transmembrane region" description="Helical" evidence="23">
    <location>
        <begin position="174"/>
        <end position="207"/>
    </location>
</feature>
<keyword evidence="6" id="KW-0808">Transferase</keyword>
<dbReference type="Proteomes" id="UP000664218">
    <property type="component" value="Unassembled WGS sequence"/>
</dbReference>
<comment type="catalytic activity">
    <reaction evidence="20">
        <text>[GlcNAc-(1-&gt;4)-Mur2Ac(oyl-L-Ala-gamma-D-Glu-L-Lys-D-Ala-D-Ala)](n)-di-trans,octa-cis-undecaprenyl diphosphate + beta-D-GlcNAc-(1-&gt;4)-Mur2Ac(oyl-L-Ala-gamma-D-Glu-L-Lys-D-Ala-D-Ala)-di-trans,octa-cis-undecaprenyl diphosphate = [GlcNAc-(1-&gt;4)-Mur2Ac(oyl-L-Ala-gamma-D-Glu-L-Lys-D-Ala-D-Ala)](n+1)-di-trans,octa-cis-undecaprenyl diphosphate + di-trans,octa-cis-undecaprenyl diphosphate + H(+)</text>
        <dbReference type="Rhea" id="RHEA:23708"/>
        <dbReference type="Rhea" id="RHEA-COMP:9602"/>
        <dbReference type="Rhea" id="RHEA-COMP:9603"/>
        <dbReference type="ChEBI" id="CHEBI:15378"/>
        <dbReference type="ChEBI" id="CHEBI:58405"/>
        <dbReference type="ChEBI" id="CHEBI:60033"/>
        <dbReference type="ChEBI" id="CHEBI:78435"/>
        <dbReference type="EC" id="2.4.99.28"/>
    </reaction>
</comment>
<sequence length="402" mass="44403">MNSAQQKIRTESLPSKSKKSRKYKKRSKYKVKYKEVDFPLLAVTVALVFFGLLMVFSASSYENVVKGFAAYKDLFRQGVFALGGMFIMIFIISNFNYHRYTMQFTKLIVFVVLILNVAVILFDPTKGASRWIRIGPLSLQPSELAKFAMVLYAANVLKRVEIKKTRSWKASRKVFLMAGVFAGIIIVLQSNLSIGAILMITSLIMIFLSGVPYMQVFSYIGVGVSMLVIAMIKEPYRMRRFLNFGDPFLDAQGDGHQLVQSLYALTSGGVFGRGIGMSRLKAFWLPEAQNDFIFAVVVEELGLIGGLILIAMIMTLIFRGIKIALAAEDNFGRLLAIGITAIFALQSLINIAVVIGAFPVTGVTLPFISAGGTSLVVNLAAVGILLNISRQSRKSRVPSERN</sequence>
<keyword evidence="11 23" id="KW-0472">Membrane</keyword>
<evidence type="ECO:0000256" key="14">
    <source>
        <dbReference type="ARBA" id="ARBA00032370"/>
    </source>
</evidence>
<reference evidence="24" key="1">
    <citation type="submission" date="2021-03" db="EMBL/GenBank/DDBJ databases">
        <title>Proteiniclasticum marinus sp. nov., isolated from tidal flat sediment.</title>
        <authorList>
            <person name="Namirimu T."/>
            <person name="Yang J.-A."/>
            <person name="Yang S.-H."/>
            <person name="Kim Y.-J."/>
            <person name="Kwon K.K."/>
        </authorList>
    </citation>
    <scope>NUCLEOTIDE SEQUENCE</scope>
    <source>
        <strain evidence="24">SCR006</strain>
    </source>
</reference>